<proteinExistence type="inferred from homology"/>
<dbReference type="Proteomes" id="UP000347681">
    <property type="component" value="Unassembled WGS sequence"/>
</dbReference>
<reference evidence="10 11" key="2">
    <citation type="journal article" date="2019" name="Nat. Med.">
        <title>A library of human gut bacterial isolates paired with longitudinal multiomics data enables mechanistic microbiome research.</title>
        <authorList>
            <person name="Poyet M."/>
            <person name="Groussin M."/>
            <person name="Gibbons S.M."/>
            <person name="Avila-Pacheco J."/>
            <person name="Jiang X."/>
            <person name="Kearney S.M."/>
            <person name="Perrotta A.R."/>
            <person name="Berdy B."/>
            <person name="Zhao S."/>
            <person name="Lieberman T.D."/>
            <person name="Swanson P.K."/>
            <person name="Smith M."/>
            <person name="Roesemann S."/>
            <person name="Alexander J.E."/>
            <person name="Rich S.A."/>
            <person name="Livny J."/>
            <person name="Vlamakis H."/>
            <person name="Clish C."/>
            <person name="Bullock K."/>
            <person name="Deik A."/>
            <person name="Scott J."/>
            <person name="Pierce K.A."/>
            <person name="Xavier R.J."/>
            <person name="Alm E.J."/>
        </authorList>
    </citation>
    <scope>NUCLEOTIDE SEQUENCE [LARGE SCALE GENOMIC DNA]</scope>
    <source>
        <strain evidence="4 11">BIOML-A25</strain>
        <strain evidence="5 10">BIOML-A5</strain>
    </source>
</reference>
<dbReference type="Gene3D" id="1.20.120.330">
    <property type="entry name" value="Nucleotidyltransferases domain 2"/>
    <property type="match status" value="1"/>
</dbReference>
<evidence type="ECO:0000313" key="4">
    <source>
        <dbReference type="EMBL" id="KAA5318575.1"/>
    </source>
</evidence>
<organism evidence="8 9">
    <name type="scientific">Phocaeicola dorei</name>
    <dbReference type="NCBI Taxonomy" id="357276"/>
    <lineage>
        <taxon>Bacteria</taxon>
        <taxon>Pseudomonadati</taxon>
        <taxon>Bacteroidota</taxon>
        <taxon>Bacteroidia</taxon>
        <taxon>Bacteroidales</taxon>
        <taxon>Bacteroidaceae</taxon>
        <taxon>Phocaeicola</taxon>
    </lineage>
</organism>
<comment type="caution">
    <text evidence="8">The sequence shown here is derived from an EMBL/GenBank/DDBJ whole genome shotgun (WGS) entry which is preliminary data.</text>
</comment>
<dbReference type="EMBL" id="JAWDEV010000001">
    <property type="protein sequence ID" value="MDU0269047.1"/>
    <property type="molecule type" value="Genomic_DNA"/>
</dbReference>
<reference evidence="7" key="5">
    <citation type="submission" date="2023-10" db="EMBL/GenBank/DDBJ databases">
        <title>Genome of Potential pathogenic bacteria in Crohn's disease.</title>
        <authorList>
            <person name="Rodriguez-Palacios A."/>
        </authorList>
    </citation>
    <scope>NUCLEOTIDE SEQUENCE</scope>
    <source>
        <strain evidence="7">CavFT-hAR62</strain>
    </source>
</reference>
<dbReference type="GO" id="GO:0003677">
    <property type="term" value="F:DNA binding"/>
    <property type="evidence" value="ECO:0007669"/>
    <property type="project" value="UniProtKB-KW"/>
</dbReference>
<dbReference type="RefSeq" id="WP_008652268.1">
    <property type="nucleotide sequence ID" value="NZ_BAABZF010000001.1"/>
</dbReference>
<reference evidence="6" key="3">
    <citation type="submission" date="2021-06" db="EMBL/GenBank/DDBJ databases">
        <title>Collection of gut derived symbiotic bacterial strains cultured from healthy donors.</title>
        <authorList>
            <person name="Lin H."/>
            <person name="Littmann E."/>
            <person name="Pamer E.G."/>
        </authorList>
    </citation>
    <scope>NUCLEOTIDE SEQUENCE</scope>
    <source>
        <strain evidence="6">MSK.5.10</strain>
    </source>
</reference>
<evidence type="ECO:0000313" key="11">
    <source>
        <dbReference type="Proteomes" id="UP000481700"/>
    </source>
</evidence>
<dbReference type="Proteomes" id="UP000777173">
    <property type="component" value="Unassembled WGS sequence"/>
</dbReference>
<dbReference type="Proteomes" id="UP000481700">
    <property type="component" value="Unassembled WGS sequence"/>
</dbReference>
<feature type="domain" description="HEPN" evidence="2">
    <location>
        <begin position="15"/>
        <end position="130"/>
    </location>
</feature>
<evidence type="ECO:0000313" key="7">
    <source>
        <dbReference type="EMBL" id="MDU0269047.1"/>
    </source>
</evidence>
<dbReference type="InterPro" id="IPR052226">
    <property type="entry name" value="UPF0332_toxin"/>
</dbReference>
<dbReference type="EMBL" id="VVZV01000013">
    <property type="protein sequence ID" value="KAA5318575.1"/>
    <property type="molecule type" value="Genomic_DNA"/>
</dbReference>
<dbReference type="InterPro" id="IPR007842">
    <property type="entry name" value="HEPN_dom"/>
</dbReference>
<comment type="similarity">
    <text evidence="1">Belongs to the UPF0332 family.</text>
</comment>
<name>A0A076IL04_9BACT</name>
<dbReference type="EMBL" id="BQOB01000001">
    <property type="protein sequence ID" value="GKH82369.1"/>
    <property type="molecule type" value="Genomic_DNA"/>
</dbReference>
<dbReference type="AlphaFoldDB" id="A0A076IL04"/>
<keyword evidence="3" id="KW-0238">DNA-binding</keyword>
<evidence type="ECO:0000313" key="5">
    <source>
        <dbReference type="EMBL" id="KAA5385131.1"/>
    </source>
</evidence>
<dbReference type="Proteomes" id="UP000283678">
    <property type="component" value="Unassembled WGS sequence"/>
</dbReference>
<dbReference type="Pfam" id="PF05168">
    <property type="entry name" value="HEPN"/>
    <property type="match status" value="1"/>
</dbReference>
<reference evidence="3" key="4">
    <citation type="submission" date="2022-01" db="EMBL/GenBank/DDBJ databases">
        <title>Novel bile acid biosynthetic pathways are enriched in the microbiome of centenarians.</title>
        <authorList>
            <person name="Sato Y."/>
            <person name="Atarashi K."/>
            <person name="Plichta R.D."/>
            <person name="Arai Y."/>
            <person name="Sasajima S."/>
            <person name="Kearney M.S."/>
            <person name="Suda W."/>
            <person name="Takeshita K."/>
            <person name="Sasaki T."/>
            <person name="Okamoto S."/>
            <person name="Skelly N.A."/>
            <person name="Okamura Y."/>
            <person name="Vlamakis H."/>
            <person name="Li Y."/>
            <person name="Tanoue T."/>
            <person name="Takei H."/>
            <person name="Nittono H."/>
            <person name="Narushima S."/>
            <person name="Irie J."/>
            <person name="Itoh H."/>
            <person name="Moriya K."/>
            <person name="Sugiura Y."/>
            <person name="Suematsu M."/>
            <person name="Moritoki N."/>
            <person name="Shibata S."/>
            <person name="Littman R.D."/>
            <person name="Fischbach A.M."/>
            <person name="Uwamino Y."/>
            <person name="Inoue T."/>
            <person name="Honda A."/>
            <person name="Hattori M."/>
            <person name="Murai T."/>
            <person name="Xavier J.R."/>
            <person name="Hirose N."/>
            <person name="Honda K."/>
        </authorList>
    </citation>
    <scope>NUCLEOTIDE SEQUENCE</scope>
    <source>
        <strain evidence="3">CE91-St7</strain>
    </source>
</reference>
<dbReference type="PANTHER" id="PTHR36565:SF1">
    <property type="entry name" value="UPF0332 PROTEIN TM_1000"/>
    <property type="match status" value="1"/>
</dbReference>
<dbReference type="EMBL" id="VVZB01000002">
    <property type="protein sequence ID" value="KAA5385131.1"/>
    <property type="molecule type" value="Genomic_DNA"/>
</dbReference>
<gene>
    <name evidence="3" type="ORF">CE91St7_32530</name>
    <name evidence="8" type="ORF">DWW04_10305</name>
    <name evidence="5" type="ORF">F2Y61_04655</name>
    <name evidence="4" type="ORF">F2Z07_13085</name>
    <name evidence="6" type="ORF">KSU80_11925</name>
    <name evidence="7" type="ORF">RVH45_03865</name>
</gene>
<evidence type="ECO:0000313" key="6">
    <source>
        <dbReference type="EMBL" id="MBV3123885.1"/>
    </source>
</evidence>
<dbReference type="Proteomes" id="UP001181086">
    <property type="component" value="Unassembled WGS sequence"/>
</dbReference>
<reference evidence="8 9" key="1">
    <citation type="submission" date="2018-08" db="EMBL/GenBank/DDBJ databases">
        <title>A genome reference for cultivated species of the human gut microbiota.</title>
        <authorList>
            <person name="Zou Y."/>
            <person name="Xue W."/>
            <person name="Luo G."/>
        </authorList>
    </citation>
    <scope>NUCLEOTIDE SEQUENCE [LARGE SCALE GENOMIC DNA]</scope>
    <source>
        <strain evidence="8 9">AF14-1AC</strain>
    </source>
</reference>
<dbReference type="eggNOG" id="COG1895">
    <property type="taxonomic scope" value="Bacteria"/>
</dbReference>
<accession>A0A076IL04</accession>
<dbReference type="EMBL" id="QRZL01000009">
    <property type="protein sequence ID" value="RGV77057.1"/>
    <property type="molecule type" value="Genomic_DNA"/>
</dbReference>
<evidence type="ECO:0000313" key="3">
    <source>
        <dbReference type="EMBL" id="GKH82369.1"/>
    </source>
</evidence>
<evidence type="ECO:0000259" key="2">
    <source>
        <dbReference type="Pfam" id="PF05168"/>
    </source>
</evidence>
<sequence>MKQELSPEHRVALIQYRFERAYKTLEEADYMRVGNYFNAAINRLYYACFYAATGLLIAKGIEAGTHNGVKTMLSYHFVRTGVLSLEHGSTFSNLFDKRHSGDYEDFAYCDAALVDYLRPRAEAFIKSVESLAQE</sequence>
<evidence type="ECO:0000313" key="8">
    <source>
        <dbReference type="EMBL" id="RGV77057.1"/>
    </source>
</evidence>
<evidence type="ECO:0000313" key="9">
    <source>
        <dbReference type="Proteomes" id="UP000283678"/>
    </source>
</evidence>
<protein>
    <submittedName>
        <fullName evidence="3">DNA-binding protein</fullName>
    </submittedName>
    <submittedName>
        <fullName evidence="8">HEPN domain-containing protein</fullName>
    </submittedName>
</protein>
<dbReference type="KEGG" id="bdo:EL88_07350"/>
<dbReference type="EMBL" id="JAHOAX010000010">
    <property type="protein sequence ID" value="MBV3123885.1"/>
    <property type="molecule type" value="Genomic_DNA"/>
</dbReference>
<dbReference type="Proteomes" id="UP001055104">
    <property type="component" value="Unassembled WGS sequence"/>
</dbReference>
<evidence type="ECO:0000313" key="10">
    <source>
        <dbReference type="Proteomes" id="UP000347681"/>
    </source>
</evidence>
<dbReference type="PANTHER" id="PTHR36565">
    <property type="entry name" value="UPF0332 PROTEIN TM_1000"/>
    <property type="match status" value="1"/>
</dbReference>
<evidence type="ECO:0000256" key="1">
    <source>
        <dbReference type="ARBA" id="ARBA00038248"/>
    </source>
</evidence>